<keyword evidence="1" id="KW-0812">Transmembrane</keyword>
<dbReference type="Proteomes" id="UP001642540">
    <property type="component" value="Unassembled WGS sequence"/>
</dbReference>
<evidence type="ECO:0000313" key="2">
    <source>
        <dbReference type="EMBL" id="CAL8070769.1"/>
    </source>
</evidence>
<evidence type="ECO:0000256" key="1">
    <source>
        <dbReference type="SAM" id="Phobius"/>
    </source>
</evidence>
<dbReference type="EMBL" id="CAXLJM020000004">
    <property type="protein sequence ID" value="CAL8070769.1"/>
    <property type="molecule type" value="Genomic_DNA"/>
</dbReference>
<reference evidence="2 3" key="1">
    <citation type="submission" date="2024-08" db="EMBL/GenBank/DDBJ databases">
        <authorList>
            <person name="Cucini C."/>
            <person name="Frati F."/>
        </authorList>
    </citation>
    <scope>NUCLEOTIDE SEQUENCE [LARGE SCALE GENOMIC DNA]</scope>
</reference>
<evidence type="ECO:0000313" key="3">
    <source>
        <dbReference type="Proteomes" id="UP001642540"/>
    </source>
</evidence>
<keyword evidence="3" id="KW-1185">Reference proteome</keyword>
<organism evidence="2 3">
    <name type="scientific">Orchesella dallaii</name>
    <dbReference type="NCBI Taxonomy" id="48710"/>
    <lineage>
        <taxon>Eukaryota</taxon>
        <taxon>Metazoa</taxon>
        <taxon>Ecdysozoa</taxon>
        <taxon>Arthropoda</taxon>
        <taxon>Hexapoda</taxon>
        <taxon>Collembola</taxon>
        <taxon>Entomobryomorpha</taxon>
        <taxon>Entomobryoidea</taxon>
        <taxon>Orchesellidae</taxon>
        <taxon>Orchesellinae</taxon>
        <taxon>Orchesella</taxon>
    </lineage>
</organism>
<keyword evidence="1" id="KW-0472">Membrane</keyword>
<gene>
    <name evidence="2" type="ORF">ODALV1_LOCUS1414</name>
</gene>
<dbReference type="InterPro" id="IPR011009">
    <property type="entry name" value="Kinase-like_dom_sf"/>
</dbReference>
<dbReference type="InterPro" id="IPR004119">
    <property type="entry name" value="EcKL"/>
</dbReference>
<comment type="caution">
    <text evidence="2">The sequence shown here is derived from an EMBL/GenBank/DDBJ whole genome shotgun (WGS) entry which is preliminary data.</text>
</comment>
<proteinExistence type="predicted"/>
<feature type="transmembrane region" description="Helical" evidence="1">
    <location>
        <begin position="73"/>
        <end position="92"/>
    </location>
</feature>
<dbReference type="SUPFAM" id="SSF56112">
    <property type="entry name" value="Protein kinase-like (PK-like)"/>
    <property type="match status" value="1"/>
</dbReference>
<accession>A0ABP1PLL8</accession>
<dbReference type="Pfam" id="PF02958">
    <property type="entry name" value="EcKL"/>
    <property type="match status" value="1"/>
</dbReference>
<keyword evidence="1" id="KW-1133">Transmembrane helix</keyword>
<sequence>MFNIMMIKVTRYNSPGLDLGYYLCTSVKPEVRRGHLYEILGRYFDILKETAAKLGHPIDISFEELHIIFQKKIMLGFWFAICLATGPAYSVIQDIDITKMTDVKDFAVQFDILIQKWIVDHPKEADESAQVVLDLVKECRDLSIE</sequence>
<protein>
    <submittedName>
        <fullName evidence="2">Uncharacterized protein</fullName>
    </submittedName>
</protein>
<name>A0ABP1PLL8_9HEXA</name>